<dbReference type="Proteomes" id="UP000054324">
    <property type="component" value="Unassembled WGS sequence"/>
</dbReference>
<evidence type="ECO:0000313" key="2">
    <source>
        <dbReference type="Proteomes" id="UP000054324"/>
    </source>
</evidence>
<dbReference type="AlphaFoldDB" id="A0A075A2H9"/>
<dbReference type="KEGG" id="ovi:T265_00670"/>
<keyword evidence="2" id="KW-1185">Reference proteome</keyword>
<proteinExistence type="predicted"/>
<accession>A0A075A2H9</accession>
<organism evidence="1 2">
    <name type="scientific">Opisthorchis viverrini</name>
    <name type="common">Southeast Asian liver fluke</name>
    <dbReference type="NCBI Taxonomy" id="6198"/>
    <lineage>
        <taxon>Eukaryota</taxon>
        <taxon>Metazoa</taxon>
        <taxon>Spiralia</taxon>
        <taxon>Lophotrochozoa</taxon>
        <taxon>Platyhelminthes</taxon>
        <taxon>Trematoda</taxon>
        <taxon>Digenea</taxon>
        <taxon>Opisthorchiida</taxon>
        <taxon>Opisthorchiata</taxon>
        <taxon>Opisthorchiidae</taxon>
        <taxon>Opisthorchis</taxon>
    </lineage>
</organism>
<dbReference type="RefSeq" id="XP_009162762.1">
    <property type="nucleotide sequence ID" value="XM_009164498.1"/>
</dbReference>
<name>A0A075A2H9_OPIVI</name>
<sequence length="182" mass="20491">MRILALASILPRAENIESSATSLFRLYLSGEGQPLNGKGNLGESLDPVYQSIDHSRKQSVSYLQATVSRARLSLLPIDKWPTRRRCCYLLLLLLLIYSAKTCKINSLLVRASYYAEVIGLVVTCAAKFFSTQTIAQGVVLYEEMVKLNVSLLQYLGSIILPSRHAKEEFGRYETCEDFMEEE</sequence>
<dbReference type="EMBL" id="KL596624">
    <property type="protein sequence ID" value="KER33571.1"/>
    <property type="molecule type" value="Genomic_DNA"/>
</dbReference>
<dbReference type="CTD" id="20314858"/>
<gene>
    <name evidence="1" type="ORF">T265_00670</name>
</gene>
<evidence type="ECO:0000313" key="1">
    <source>
        <dbReference type="EMBL" id="KER33571.1"/>
    </source>
</evidence>
<dbReference type="GeneID" id="20314858"/>
<protein>
    <submittedName>
        <fullName evidence="1">Uncharacterized protein</fullName>
    </submittedName>
</protein>
<reference evidence="1 2" key="1">
    <citation type="submission" date="2013-11" db="EMBL/GenBank/DDBJ databases">
        <title>Opisthorchis viverrini - life in the bile duct.</title>
        <authorList>
            <person name="Young N.D."/>
            <person name="Nagarajan N."/>
            <person name="Lin S.J."/>
            <person name="Korhonen P.K."/>
            <person name="Jex A.R."/>
            <person name="Hall R.S."/>
            <person name="Safavi-Hemami H."/>
            <person name="Kaewkong W."/>
            <person name="Bertrand D."/>
            <person name="Gao S."/>
            <person name="Seet Q."/>
            <person name="Wongkham S."/>
            <person name="Teh B.T."/>
            <person name="Wongkham C."/>
            <person name="Intapan P.M."/>
            <person name="Maleewong W."/>
            <person name="Yang X."/>
            <person name="Hu M."/>
            <person name="Wang Z."/>
            <person name="Hofmann A."/>
            <person name="Sternberg P.W."/>
            <person name="Tan P."/>
            <person name="Wang J."/>
            <person name="Gasser R.B."/>
        </authorList>
    </citation>
    <scope>NUCLEOTIDE SEQUENCE [LARGE SCALE GENOMIC DNA]</scope>
</reference>